<feature type="domain" description="DUF3885" evidence="1">
    <location>
        <begin position="21"/>
        <end position="186"/>
    </location>
</feature>
<reference evidence="2 3" key="1">
    <citation type="submission" date="2020-11" db="EMBL/GenBank/DDBJ databases">
        <title>Hymenobacter sp.</title>
        <authorList>
            <person name="Kim M.K."/>
        </authorList>
    </citation>
    <scope>NUCLEOTIDE SEQUENCE [LARGE SCALE GENOMIC DNA]</scope>
    <source>
        <strain evidence="2 3">BT594</strain>
    </source>
</reference>
<dbReference type="EMBL" id="JADWYK010000001">
    <property type="protein sequence ID" value="MBG8552091.1"/>
    <property type="molecule type" value="Genomic_DNA"/>
</dbReference>
<keyword evidence="3" id="KW-1185">Reference proteome</keyword>
<gene>
    <name evidence="2" type="ORF">I5L79_00955</name>
</gene>
<accession>A0ABS0KW57</accession>
<dbReference type="Proteomes" id="UP000601099">
    <property type="component" value="Unassembled WGS sequence"/>
</dbReference>
<evidence type="ECO:0000313" key="2">
    <source>
        <dbReference type="EMBL" id="MBG8552091.1"/>
    </source>
</evidence>
<proteinExistence type="predicted"/>
<dbReference type="Pfam" id="PF13021">
    <property type="entry name" value="DUF3885"/>
    <property type="match status" value="1"/>
</dbReference>
<dbReference type="InterPro" id="IPR024976">
    <property type="entry name" value="DUF3885"/>
</dbReference>
<name>A0ABS0KW57_9BACT</name>
<sequence>MTSEQSEVYWQSEYPAVPPLSDLFRNKLTDTWFRVHSLPESKRYPSNTVDLAILLHRQNTLITDLLGTRPQLLLVTGEYDFASVANKKGLFSPEGSIQDLAFTELKPFILNQLEPDPRIPDGYAIGDLYRIVFVRIDWQPEKWNSILEEIAQGELRAFFISVANKYLIAPYDGGVDVIVKSTPTRNFYKKI</sequence>
<evidence type="ECO:0000259" key="1">
    <source>
        <dbReference type="Pfam" id="PF13021"/>
    </source>
</evidence>
<evidence type="ECO:0000313" key="3">
    <source>
        <dbReference type="Proteomes" id="UP000601099"/>
    </source>
</evidence>
<dbReference type="RefSeq" id="WP_196953143.1">
    <property type="nucleotide sequence ID" value="NZ_JADWYK010000001.1"/>
</dbReference>
<organism evidence="2 3">
    <name type="scientific">Hymenobacter guriensis</name>
    <dbReference type="NCBI Taxonomy" id="2793065"/>
    <lineage>
        <taxon>Bacteria</taxon>
        <taxon>Pseudomonadati</taxon>
        <taxon>Bacteroidota</taxon>
        <taxon>Cytophagia</taxon>
        <taxon>Cytophagales</taxon>
        <taxon>Hymenobacteraceae</taxon>
        <taxon>Hymenobacter</taxon>
    </lineage>
</organism>
<protein>
    <recommendedName>
        <fullName evidence="1">DUF3885 domain-containing protein</fullName>
    </recommendedName>
</protein>
<comment type="caution">
    <text evidence="2">The sequence shown here is derived from an EMBL/GenBank/DDBJ whole genome shotgun (WGS) entry which is preliminary data.</text>
</comment>